<gene>
    <name evidence="1" type="ORF">OR16_22038</name>
</gene>
<sequence>MKAEDLDRAADIALANPYWNPRPIERAPIRELLQAAFEGVRPD</sequence>
<reference evidence="1 2" key="1">
    <citation type="journal article" date="2012" name="J. Bacteriol.">
        <title>De Novo Genome Project of Cupriavidus basilensis OR16.</title>
        <authorList>
            <person name="Cserhati M."/>
            <person name="Kriszt B."/>
            <person name="Szoboszlay S."/>
            <person name="Toth A."/>
            <person name="Szabo I."/>
            <person name="Tancsics A."/>
            <person name="Nagy I."/>
            <person name="Horvath B."/>
            <person name="Nagy I."/>
            <person name="Kukolya J."/>
        </authorList>
    </citation>
    <scope>NUCLEOTIDE SEQUENCE [LARGE SCALE GENOMIC DNA]</scope>
    <source>
        <strain evidence="1 2">OR16</strain>
    </source>
</reference>
<dbReference type="PATRIC" id="fig|1127483.3.peg.4408"/>
<proteinExistence type="predicted"/>
<dbReference type="AlphaFoldDB" id="H1S8T6"/>
<evidence type="ECO:0000313" key="2">
    <source>
        <dbReference type="Proteomes" id="UP000005808"/>
    </source>
</evidence>
<protein>
    <submittedName>
        <fullName evidence="1">Iron-containing alcohol dehydrogenase</fullName>
    </submittedName>
</protein>
<dbReference type="RefSeq" id="WP_006159840.1">
    <property type="nucleotide sequence ID" value="NZ_AHJE01000053.1"/>
</dbReference>
<name>H1S8T6_9BURK</name>
<comment type="caution">
    <text evidence="1">The sequence shown here is derived from an EMBL/GenBank/DDBJ whole genome shotgun (WGS) entry which is preliminary data.</text>
</comment>
<accession>H1S8T6</accession>
<dbReference type="Gene3D" id="1.20.1090.10">
    <property type="entry name" value="Dehydroquinate synthase-like - alpha domain"/>
    <property type="match status" value="1"/>
</dbReference>
<dbReference type="EMBL" id="AHJE01000053">
    <property type="protein sequence ID" value="EHP41128.1"/>
    <property type="molecule type" value="Genomic_DNA"/>
</dbReference>
<dbReference type="Proteomes" id="UP000005808">
    <property type="component" value="Unassembled WGS sequence"/>
</dbReference>
<evidence type="ECO:0000313" key="1">
    <source>
        <dbReference type="EMBL" id="EHP41128.1"/>
    </source>
</evidence>
<organism evidence="1 2">
    <name type="scientific">Cupriavidus basilensis OR16</name>
    <dbReference type="NCBI Taxonomy" id="1127483"/>
    <lineage>
        <taxon>Bacteria</taxon>
        <taxon>Pseudomonadati</taxon>
        <taxon>Pseudomonadota</taxon>
        <taxon>Betaproteobacteria</taxon>
        <taxon>Burkholderiales</taxon>
        <taxon>Burkholderiaceae</taxon>
        <taxon>Cupriavidus</taxon>
    </lineage>
</organism>